<organism evidence="7 8">
    <name type="scientific">Erythranthe guttata</name>
    <name type="common">Yellow monkey flower</name>
    <name type="synonym">Mimulus guttatus</name>
    <dbReference type="NCBI Taxonomy" id="4155"/>
    <lineage>
        <taxon>Eukaryota</taxon>
        <taxon>Viridiplantae</taxon>
        <taxon>Streptophyta</taxon>
        <taxon>Embryophyta</taxon>
        <taxon>Tracheophyta</taxon>
        <taxon>Spermatophyta</taxon>
        <taxon>Magnoliopsida</taxon>
        <taxon>eudicotyledons</taxon>
        <taxon>Gunneridae</taxon>
        <taxon>Pentapetalae</taxon>
        <taxon>asterids</taxon>
        <taxon>lamiids</taxon>
        <taxon>Lamiales</taxon>
        <taxon>Phrymaceae</taxon>
        <taxon>Erythranthe</taxon>
    </lineage>
</organism>
<dbReference type="GO" id="GO:0035251">
    <property type="term" value="F:UDP-glucosyltransferase activity"/>
    <property type="evidence" value="ECO:0000318"/>
    <property type="project" value="GO_Central"/>
</dbReference>
<dbReference type="PANTHER" id="PTHR48044:SF82">
    <property type="entry name" value="GLYCOSYLTRANSFERASE"/>
    <property type="match status" value="1"/>
</dbReference>
<dbReference type="PhylomeDB" id="A0A022RY36"/>
<evidence type="ECO:0000313" key="7">
    <source>
        <dbReference type="EMBL" id="EYU43900.1"/>
    </source>
</evidence>
<protein>
    <recommendedName>
        <fullName evidence="5">Glycosyltransferase</fullName>
        <ecNumber evidence="5">2.4.1.-</ecNumber>
    </recommendedName>
</protein>
<dbReference type="PANTHER" id="PTHR48044">
    <property type="entry name" value="GLYCOSYLTRANSFERASE"/>
    <property type="match status" value="1"/>
</dbReference>
<dbReference type="STRING" id="4155.A0A022RY36"/>
<dbReference type="EC" id="2.4.1.-" evidence="5"/>
<dbReference type="OMA" id="AWELQEV"/>
<dbReference type="KEGG" id="egt:105977956"/>
<dbReference type="InterPro" id="IPR002213">
    <property type="entry name" value="UDP_glucos_trans"/>
</dbReference>
<name>A0A022RY36_ERYGU</name>
<dbReference type="OrthoDB" id="5835829at2759"/>
<evidence type="ECO:0000259" key="6">
    <source>
        <dbReference type="Pfam" id="PF26168"/>
    </source>
</evidence>
<reference evidence="7 8" key="1">
    <citation type="journal article" date="2013" name="Proc. Natl. Acad. Sci. U.S.A.">
        <title>Fine-scale variation in meiotic recombination in Mimulus inferred from population shotgun sequencing.</title>
        <authorList>
            <person name="Hellsten U."/>
            <person name="Wright K.M."/>
            <person name="Jenkins J."/>
            <person name="Shu S."/>
            <person name="Yuan Y."/>
            <person name="Wessler S.R."/>
            <person name="Schmutz J."/>
            <person name="Willis J.H."/>
            <person name="Rokhsar D.S."/>
        </authorList>
    </citation>
    <scope>NUCLEOTIDE SEQUENCE [LARGE SCALE GENOMIC DNA]</scope>
    <source>
        <strain evidence="8">cv. DUN x IM62</strain>
    </source>
</reference>
<dbReference type="InterPro" id="IPR058980">
    <property type="entry name" value="Glyco_transf_N"/>
</dbReference>
<dbReference type="SUPFAM" id="SSF53756">
    <property type="entry name" value="UDP-Glycosyltransferase/glycogen phosphorylase"/>
    <property type="match status" value="1"/>
</dbReference>
<dbReference type="FunFam" id="3.40.50.2000:FF:000060">
    <property type="entry name" value="Glycosyltransferase"/>
    <property type="match status" value="1"/>
</dbReference>
<evidence type="ECO:0000256" key="3">
    <source>
        <dbReference type="ARBA" id="ARBA00022679"/>
    </source>
</evidence>
<dbReference type="InterPro" id="IPR035595">
    <property type="entry name" value="UDP_glycos_trans_CS"/>
</dbReference>
<gene>
    <name evidence="7" type="ORF">MIMGU_mgv1a026213mg</name>
</gene>
<evidence type="ECO:0000256" key="1">
    <source>
        <dbReference type="ARBA" id="ARBA00009995"/>
    </source>
</evidence>
<dbReference type="EMBL" id="KI630229">
    <property type="protein sequence ID" value="EYU43900.1"/>
    <property type="molecule type" value="Genomic_DNA"/>
</dbReference>
<dbReference type="AlphaFoldDB" id="A0A022RY36"/>
<dbReference type="Gene3D" id="3.40.50.2000">
    <property type="entry name" value="Glycogen Phosphorylase B"/>
    <property type="match status" value="2"/>
</dbReference>
<proteinExistence type="inferred from homology"/>
<dbReference type="GO" id="GO:0016138">
    <property type="term" value="P:glycoside biosynthetic process"/>
    <property type="evidence" value="ECO:0007669"/>
    <property type="project" value="UniProtKB-ARBA"/>
</dbReference>
<dbReference type="Proteomes" id="UP000030748">
    <property type="component" value="Unassembled WGS sequence"/>
</dbReference>
<comment type="similarity">
    <text evidence="1 4">Belongs to the UDP-glycosyltransferase family.</text>
</comment>
<evidence type="ECO:0000256" key="4">
    <source>
        <dbReference type="RuleBase" id="RU003718"/>
    </source>
</evidence>
<evidence type="ECO:0000256" key="5">
    <source>
        <dbReference type="RuleBase" id="RU362057"/>
    </source>
</evidence>
<keyword evidence="3 4" id="KW-0808">Transferase</keyword>
<keyword evidence="2 4" id="KW-0328">Glycosyltransferase</keyword>
<dbReference type="Pfam" id="PF00201">
    <property type="entry name" value="UDPGT"/>
    <property type="match status" value="1"/>
</dbReference>
<feature type="domain" description="Glycosyltransferase N-terminal" evidence="6">
    <location>
        <begin position="6"/>
        <end position="231"/>
    </location>
</feature>
<evidence type="ECO:0000256" key="2">
    <source>
        <dbReference type="ARBA" id="ARBA00022676"/>
    </source>
</evidence>
<dbReference type="CDD" id="cd03784">
    <property type="entry name" value="GT1_Gtf-like"/>
    <property type="match status" value="1"/>
</dbReference>
<dbReference type="eggNOG" id="KOG1192">
    <property type="taxonomic scope" value="Eukaryota"/>
</dbReference>
<sequence length="454" mass="51168">MESNFNILMFPWLAHGHVYPYLELAKNLSTKNFNIFFCSTSIILSSIKETLDRNSPCGISINLVELHLPSSPDLPQNYHTTKNLPPHLMPKLFDSFQNSNSSFSSIISSLKPDMLIYDVFQPWAAKIATSLSIPAVHFATSGATAYSFYHHHFIHKNSPFPYDGIYLRDYERKALQSMVLSRDKNDQDFAFGHFSMSCEIVLMKTCNGLEGKYLDYLSVLCKKKIVPVGPLVTQADESDENHSDIMKWLSTKDRFSTVFISFGSENYLSKDQMGEIAKGLEFSNVNFIWVVRFPHGERVSIEEALPKGFLDRVKQRGMIVQGWAPQAKILGHPSIGAFVSHCGMSSTIESVYFGVPVIAVPLKLDQPLNARLVVEAGIGVEVVRDANGHLSSDEIFNAINTAIFDKTGEVMRLKAAQMSEMMKSEEAYAMNETAEQLRRICMEHKHHIEEVNIH</sequence>
<dbReference type="PROSITE" id="PS00375">
    <property type="entry name" value="UDPGT"/>
    <property type="match status" value="1"/>
</dbReference>
<accession>A0A022RY36</accession>
<dbReference type="Pfam" id="PF26168">
    <property type="entry name" value="Glyco_transf_N"/>
    <property type="match status" value="1"/>
</dbReference>
<evidence type="ECO:0000313" key="8">
    <source>
        <dbReference type="Proteomes" id="UP000030748"/>
    </source>
</evidence>
<keyword evidence="8" id="KW-1185">Reference proteome</keyword>